<feature type="compositionally biased region" description="Polar residues" evidence="2">
    <location>
        <begin position="586"/>
        <end position="600"/>
    </location>
</feature>
<dbReference type="EMBL" id="GG662693">
    <property type="protein sequence ID" value="EAR96351.2"/>
    <property type="molecule type" value="Genomic_DNA"/>
</dbReference>
<proteinExistence type="predicted"/>
<organism evidence="3 4">
    <name type="scientific">Tetrahymena thermophila (strain SB210)</name>
    <dbReference type="NCBI Taxonomy" id="312017"/>
    <lineage>
        <taxon>Eukaryota</taxon>
        <taxon>Sar</taxon>
        <taxon>Alveolata</taxon>
        <taxon>Ciliophora</taxon>
        <taxon>Intramacronucleata</taxon>
        <taxon>Oligohymenophorea</taxon>
        <taxon>Hymenostomatida</taxon>
        <taxon>Tetrahymenina</taxon>
        <taxon>Tetrahymenidae</taxon>
        <taxon>Tetrahymena</taxon>
    </lineage>
</organism>
<keyword evidence="1" id="KW-0175">Coiled coil</keyword>
<evidence type="ECO:0000256" key="2">
    <source>
        <dbReference type="SAM" id="MobiDB-lite"/>
    </source>
</evidence>
<evidence type="ECO:0000256" key="1">
    <source>
        <dbReference type="SAM" id="Coils"/>
    </source>
</evidence>
<evidence type="ECO:0000313" key="3">
    <source>
        <dbReference type="EMBL" id="EAR96351.2"/>
    </source>
</evidence>
<dbReference type="RefSeq" id="XP_001016596.2">
    <property type="nucleotide sequence ID" value="XM_001016596.2"/>
</dbReference>
<feature type="region of interest" description="Disordered" evidence="2">
    <location>
        <begin position="359"/>
        <end position="406"/>
    </location>
</feature>
<gene>
    <name evidence="3" type="ORF">TTHERM_00189200</name>
</gene>
<name>I7M801_TETTS</name>
<keyword evidence="4" id="KW-1185">Reference proteome</keyword>
<feature type="compositionally biased region" description="Low complexity" evidence="2">
    <location>
        <begin position="575"/>
        <end position="585"/>
    </location>
</feature>
<protein>
    <submittedName>
        <fullName evidence="3">Uncharacterized protein</fullName>
    </submittedName>
</protein>
<feature type="region of interest" description="Disordered" evidence="2">
    <location>
        <begin position="575"/>
        <end position="600"/>
    </location>
</feature>
<evidence type="ECO:0000313" key="4">
    <source>
        <dbReference type="Proteomes" id="UP000009168"/>
    </source>
</evidence>
<sequence>MSLRKPKHDNFSKLGFKIDRLNQTRNQKNIQTIINCINKQEQDYKLTDFDIFLYHIYSKPISSCLKQPEQSVDKNSPLSLQEQNIVYEQMNQYLAHLKELRQEFQNDNNHSFRTRIRRFSEVSDDINSDTNSVNQIQNFQKKFKQQLDSKLQNFVYESNKSLSHSQKFKNNFSLEHKDDFSSKKSYLDKNSTQKIVKNRSKTQQEEAQYSDDQSEMSSYRQGFSKNQGLDSLRFKKNQQNQKQMNFFYGTKTDLQKASKEEKALMEDIEQLKNKNQNKLIQIEQQNEQKQIYSPSPIMINKGKQYNKIIENMNNLQYYNKIIPQNASLTRSNITTNQILRDAIKKQNLRLKRQVFQKVPQTNTSKSAQFDNDKANKKCESVENGYQKSVNQDSNSLNQSSIDANMQSPSNKYTIKEKASQILSDFNVKLLQMDYQLKKSRAFINQEEDSDLEDTQTFQKRLKMEQDKIDSMQKEKYAKYLSEQHMHNSDDEEQGGLSPQNGNKSKLEMMKIQKQNINSALFDARQQKCRSQSPLKNEIFKIFNQSLSNSISGSQIMLLNQKANNQKQSNQQINISEVNNPNKNNNSFCIQSPNNNRNSSFLINQESQNNQNQEQITDNNQIFAQTPKQIKNIQESPKQIFLKKINIQQSSNTPQNQYNHKNSFILSNLPNTFKSIKSNQIPTPLIKNDIQHPTKTGDNYTMMNKEIKFTQVLGFDQNRSGTPYSQSKPTNCGKYFQLNLYDSPIKKKISTQHNLFDQNGNKIQHEALNFSSQYEMIKPLAFSEKKVRSTSLSPALKFNSQQKNNNNQFNIQVNENFPRLNSIQSEEKLNQSIFSESIEKNSSTPQNQKKYDEKQVKVLEDKKKALPKINMVKYKNETSLLNKMEDMHAQSKQIKKQFLKISKQFQEQFSSKKTDIDENENSTQLQTDQQEQLQSQVKINNSRNNKNKNNLSIAKDSINLNFYLEIQEQIIQEKKKRSYESQVKNIQAYHLYHLYENCKTPHI</sequence>
<feature type="compositionally biased region" description="Polar residues" evidence="2">
    <location>
        <begin position="359"/>
        <end position="369"/>
    </location>
</feature>
<dbReference type="KEGG" id="tet:TTHERM_00189200"/>
<reference evidence="4" key="1">
    <citation type="journal article" date="2006" name="PLoS Biol.">
        <title>Macronuclear genome sequence of the ciliate Tetrahymena thermophila, a model eukaryote.</title>
        <authorList>
            <person name="Eisen J.A."/>
            <person name="Coyne R.S."/>
            <person name="Wu M."/>
            <person name="Wu D."/>
            <person name="Thiagarajan M."/>
            <person name="Wortman J.R."/>
            <person name="Badger J.H."/>
            <person name="Ren Q."/>
            <person name="Amedeo P."/>
            <person name="Jones K.M."/>
            <person name="Tallon L.J."/>
            <person name="Delcher A.L."/>
            <person name="Salzberg S.L."/>
            <person name="Silva J.C."/>
            <person name="Haas B.J."/>
            <person name="Majoros W.H."/>
            <person name="Farzad M."/>
            <person name="Carlton J.M."/>
            <person name="Smith R.K. Jr."/>
            <person name="Garg J."/>
            <person name="Pearlman R.E."/>
            <person name="Karrer K.M."/>
            <person name="Sun L."/>
            <person name="Manning G."/>
            <person name="Elde N.C."/>
            <person name="Turkewitz A.P."/>
            <person name="Asai D.J."/>
            <person name="Wilkes D.E."/>
            <person name="Wang Y."/>
            <person name="Cai H."/>
            <person name="Collins K."/>
            <person name="Stewart B.A."/>
            <person name="Lee S.R."/>
            <person name="Wilamowska K."/>
            <person name="Weinberg Z."/>
            <person name="Ruzzo W.L."/>
            <person name="Wloga D."/>
            <person name="Gaertig J."/>
            <person name="Frankel J."/>
            <person name="Tsao C.-C."/>
            <person name="Gorovsky M.A."/>
            <person name="Keeling P.J."/>
            <person name="Waller R.F."/>
            <person name="Patron N.J."/>
            <person name="Cherry J.M."/>
            <person name="Stover N.A."/>
            <person name="Krieger C.J."/>
            <person name="del Toro C."/>
            <person name="Ryder H.F."/>
            <person name="Williamson S.C."/>
            <person name="Barbeau R.A."/>
            <person name="Hamilton E.P."/>
            <person name="Orias E."/>
        </authorList>
    </citation>
    <scope>NUCLEOTIDE SEQUENCE [LARGE SCALE GENOMIC DNA]</scope>
    <source>
        <strain evidence="4">SB210</strain>
    </source>
</reference>
<dbReference type="GeneID" id="7823616"/>
<feature type="compositionally biased region" description="Polar residues" evidence="2">
    <location>
        <begin position="383"/>
        <end position="406"/>
    </location>
</feature>
<dbReference type="InParanoid" id="I7M801"/>
<dbReference type="AlphaFoldDB" id="I7M801"/>
<feature type="coiled-coil region" evidence="1">
    <location>
        <begin position="251"/>
        <end position="288"/>
    </location>
</feature>
<feature type="region of interest" description="Disordered" evidence="2">
    <location>
        <begin position="184"/>
        <end position="217"/>
    </location>
</feature>
<feature type="region of interest" description="Disordered" evidence="2">
    <location>
        <begin position="909"/>
        <end position="929"/>
    </location>
</feature>
<dbReference type="Proteomes" id="UP000009168">
    <property type="component" value="Unassembled WGS sequence"/>
</dbReference>
<accession>I7M801</accession>
<feature type="compositionally biased region" description="Basic and acidic residues" evidence="2">
    <location>
        <begin position="370"/>
        <end position="380"/>
    </location>
</feature>